<evidence type="ECO:0000313" key="14">
    <source>
        <dbReference type="Proteomes" id="UP000223913"/>
    </source>
</evidence>
<dbReference type="PANTHER" id="PTHR33446:SF2">
    <property type="entry name" value="PROTEIN TONB"/>
    <property type="match status" value="1"/>
</dbReference>
<dbReference type="InterPro" id="IPR037682">
    <property type="entry name" value="TonB_C"/>
</dbReference>
<dbReference type="GO" id="GO:0098797">
    <property type="term" value="C:plasma membrane protein complex"/>
    <property type="evidence" value="ECO:0007669"/>
    <property type="project" value="TreeGrafter"/>
</dbReference>
<feature type="compositionally biased region" description="Pro residues" evidence="10">
    <location>
        <begin position="111"/>
        <end position="129"/>
    </location>
</feature>
<dbReference type="OrthoDB" id="9814002at2"/>
<reference evidence="13 14" key="1">
    <citation type="submission" date="2017-10" db="EMBL/GenBank/DDBJ databases">
        <title>The draft genome sequence of Lewinella nigricans NBRC 102662.</title>
        <authorList>
            <person name="Wang K."/>
        </authorList>
    </citation>
    <scope>NUCLEOTIDE SEQUENCE [LARGE SCALE GENOMIC DNA]</scope>
    <source>
        <strain evidence="13 14">NBRC 102662</strain>
    </source>
</reference>
<evidence type="ECO:0000259" key="12">
    <source>
        <dbReference type="PROSITE" id="PS52015"/>
    </source>
</evidence>
<evidence type="ECO:0000256" key="2">
    <source>
        <dbReference type="ARBA" id="ARBA00006555"/>
    </source>
</evidence>
<dbReference type="PRINTS" id="PR01374">
    <property type="entry name" value="TONBPROTEIN"/>
</dbReference>
<dbReference type="NCBIfam" id="TIGR01352">
    <property type="entry name" value="tonB_Cterm"/>
    <property type="match status" value="1"/>
</dbReference>
<sequence length="315" mass="34956">MTDYGISGTNLMLIAAIGLGLFILFIVGGRLYLNRQTDKHLAEKANHPKRVSKALRKYQDVDVFRFRSIFLYLGLIGVLAVAISAFNWTDYDDGSVAQAVTYDLDFDIEMEPPPATAEAPPPPPPPPPTVIEEIPKDIIMEEEEIEFVDQSIDADASIDAPVFEEPEEAAPPPPPPPPPPPREPEVAEIFKIVEDMPRFPGCETASTSKEEKKACADRKLMEFLYSELHYPGIARENNIEGMVVVGFVINTDGSITDAQILRDIGGGCGEEALRVVNKMNNMENKWIPGRQRGIPVRVQFTLPVRFKLANDRAQL</sequence>
<evidence type="ECO:0000256" key="5">
    <source>
        <dbReference type="ARBA" id="ARBA00022519"/>
    </source>
</evidence>
<gene>
    <name evidence="13" type="ORF">CRP01_06760</name>
</gene>
<keyword evidence="14" id="KW-1185">Reference proteome</keyword>
<protein>
    <recommendedName>
        <fullName evidence="12">TonB C-terminal domain-containing protein</fullName>
    </recommendedName>
</protein>
<dbReference type="EMBL" id="PDUD01000010">
    <property type="protein sequence ID" value="PHN07446.1"/>
    <property type="molecule type" value="Genomic_DNA"/>
</dbReference>
<feature type="region of interest" description="Disordered" evidence="10">
    <location>
        <begin position="110"/>
        <end position="131"/>
    </location>
</feature>
<dbReference type="Gene3D" id="3.30.1150.10">
    <property type="match status" value="1"/>
</dbReference>
<evidence type="ECO:0000256" key="8">
    <source>
        <dbReference type="ARBA" id="ARBA00022989"/>
    </source>
</evidence>
<feature type="compositionally biased region" description="Pro residues" evidence="10">
    <location>
        <begin position="169"/>
        <end position="181"/>
    </location>
</feature>
<evidence type="ECO:0000313" key="13">
    <source>
        <dbReference type="EMBL" id="PHN07446.1"/>
    </source>
</evidence>
<evidence type="ECO:0000256" key="1">
    <source>
        <dbReference type="ARBA" id="ARBA00004383"/>
    </source>
</evidence>
<dbReference type="PROSITE" id="PS52015">
    <property type="entry name" value="TONB_CTD"/>
    <property type="match status" value="1"/>
</dbReference>
<name>A0A2D0NGD5_FLAN2</name>
<comment type="subcellular location">
    <subcellularLocation>
        <location evidence="1">Cell inner membrane</location>
        <topology evidence="1">Single-pass membrane protein</topology>
        <orientation evidence="1">Periplasmic side</orientation>
    </subcellularLocation>
</comment>
<feature type="transmembrane region" description="Helical" evidence="11">
    <location>
        <begin position="69"/>
        <end position="88"/>
    </location>
</feature>
<organism evidence="13 14">
    <name type="scientific">Flavilitoribacter nigricans (strain ATCC 23147 / DSM 23189 / NBRC 102662 / NCIMB 1420 / SS-2)</name>
    <name type="common">Lewinella nigricans</name>
    <dbReference type="NCBI Taxonomy" id="1122177"/>
    <lineage>
        <taxon>Bacteria</taxon>
        <taxon>Pseudomonadati</taxon>
        <taxon>Bacteroidota</taxon>
        <taxon>Saprospiria</taxon>
        <taxon>Saprospirales</taxon>
        <taxon>Lewinellaceae</taxon>
        <taxon>Flavilitoribacter</taxon>
    </lineage>
</organism>
<keyword evidence="8 11" id="KW-1133">Transmembrane helix</keyword>
<evidence type="ECO:0000256" key="3">
    <source>
        <dbReference type="ARBA" id="ARBA00022448"/>
    </source>
</evidence>
<dbReference type="GO" id="GO:0031992">
    <property type="term" value="F:energy transducer activity"/>
    <property type="evidence" value="ECO:0007669"/>
    <property type="project" value="InterPro"/>
</dbReference>
<dbReference type="SUPFAM" id="SSF74653">
    <property type="entry name" value="TolA/TonB C-terminal domain"/>
    <property type="match status" value="1"/>
</dbReference>
<dbReference type="GO" id="GO:0055085">
    <property type="term" value="P:transmembrane transport"/>
    <property type="evidence" value="ECO:0007669"/>
    <property type="project" value="InterPro"/>
</dbReference>
<evidence type="ECO:0000256" key="9">
    <source>
        <dbReference type="ARBA" id="ARBA00023136"/>
    </source>
</evidence>
<dbReference type="Pfam" id="PF03544">
    <property type="entry name" value="TonB_C"/>
    <property type="match status" value="1"/>
</dbReference>
<evidence type="ECO:0000256" key="11">
    <source>
        <dbReference type="SAM" id="Phobius"/>
    </source>
</evidence>
<dbReference type="SUPFAM" id="SSF101447">
    <property type="entry name" value="Formin homology 2 domain (FH2 domain)"/>
    <property type="match status" value="1"/>
</dbReference>
<evidence type="ECO:0000256" key="10">
    <source>
        <dbReference type="SAM" id="MobiDB-lite"/>
    </source>
</evidence>
<comment type="similarity">
    <text evidence="2">Belongs to the TonB family.</text>
</comment>
<dbReference type="AlphaFoldDB" id="A0A2D0NGD5"/>
<dbReference type="Proteomes" id="UP000223913">
    <property type="component" value="Unassembled WGS sequence"/>
</dbReference>
<keyword evidence="5" id="KW-0997">Cell inner membrane</keyword>
<dbReference type="InterPro" id="IPR006260">
    <property type="entry name" value="TonB/TolA_C"/>
</dbReference>
<dbReference type="PANTHER" id="PTHR33446">
    <property type="entry name" value="PROTEIN TONB-RELATED"/>
    <property type="match status" value="1"/>
</dbReference>
<evidence type="ECO:0000256" key="6">
    <source>
        <dbReference type="ARBA" id="ARBA00022692"/>
    </source>
</evidence>
<accession>A0A2D0NGD5</accession>
<dbReference type="GO" id="GO:0015031">
    <property type="term" value="P:protein transport"/>
    <property type="evidence" value="ECO:0007669"/>
    <property type="project" value="UniProtKB-KW"/>
</dbReference>
<keyword evidence="3" id="KW-0813">Transport</keyword>
<keyword evidence="6 11" id="KW-0812">Transmembrane</keyword>
<dbReference type="InterPro" id="IPR003538">
    <property type="entry name" value="TonB"/>
</dbReference>
<dbReference type="InterPro" id="IPR051045">
    <property type="entry name" value="TonB-dependent_transducer"/>
</dbReference>
<proteinExistence type="inferred from homology"/>
<comment type="caution">
    <text evidence="13">The sequence shown here is derived from an EMBL/GenBank/DDBJ whole genome shotgun (WGS) entry which is preliminary data.</text>
</comment>
<evidence type="ECO:0000256" key="7">
    <source>
        <dbReference type="ARBA" id="ARBA00022927"/>
    </source>
</evidence>
<keyword evidence="7" id="KW-0653">Protein transport</keyword>
<dbReference type="GO" id="GO:0015891">
    <property type="term" value="P:siderophore transport"/>
    <property type="evidence" value="ECO:0007669"/>
    <property type="project" value="InterPro"/>
</dbReference>
<feature type="transmembrane region" description="Helical" evidence="11">
    <location>
        <begin position="12"/>
        <end position="33"/>
    </location>
</feature>
<feature type="domain" description="TonB C-terminal" evidence="12">
    <location>
        <begin position="215"/>
        <end position="315"/>
    </location>
</feature>
<evidence type="ECO:0000256" key="4">
    <source>
        <dbReference type="ARBA" id="ARBA00022475"/>
    </source>
</evidence>
<keyword evidence="9 11" id="KW-0472">Membrane</keyword>
<keyword evidence="4" id="KW-1003">Cell membrane</keyword>
<feature type="region of interest" description="Disordered" evidence="10">
    <location>
        <begin position="164"/>
        <end position="184"/>
    </location>
</feature>
<dbReference type="GO" id="GO:0030288">
    <property type="term" value="C:outer membrane-bounded periplasmic space"/>
    <property type="evidence" value="ECO:0007669"/>
    <property type="project" value="InterPro"/>
</dbReference>